<gene>
    <name evidence="1" type="ORF">OXD698_LOCUS52357</name>
</gene>
<reference evidence="1" key="1">
    <citation type="submission" date="2021-02" db="EMBL/GenBank/DDBJ databases">
        <authorList>
            <person name="Nowell W R."/>
        </authorList>
    </citation>
    <scope>NUCLEOTIDE SEQUENCE</scope>
</reference>
<comment type="caution">
    <text evidence="1">The sequence shown here is derived from an EMBL/GenBank/DDBJ whole genome shotgun (WGS) entry which is preliminary data.</text>
</comment>
<organism evidence="1 2">
    <name type="scientific">Adineta steineri</name>
    <dbReference type="NCBI Taxonomy" id="433720"/>
    <lineage>
        <taxon>Eukaryota</taxon>
        <taxon>Metazoa</taxon>
        <taxon>Spiralia</taxon>
        <taxon>Gnathifera</taxon>
        <taxon>Rotifera</taxon>
        <taxon>Eurotatoria</taxon>
        <taxon>Bdelloidea</taxon>
        <taxon>Adinetida</taxon>
        <taxon>Adinetidae</taxon>
        <taxon>Adineta</taxon>
    </lineage>
</organism>
<proteinExistence type="predicted"/>
<evidence type="ECO:0000313" key="2">
    <source>
        <dbReference type="Proteomes" id="UP000663844"/>
    </source>
</evidence>
<accession>A0A820QAV0</accession>
<dbReference type="AlphaFoldDB" id="A0A820QAV0"/>
<evidence type="ECO:0000313" key="1">
    <source>
        <dbReference type="EMBL" id="CAF4416334.1"/>
    </source>
</evidence>
<feature type="non-terminal residue" evidence="1">
    <location>
        <position position="1"/>
    </location>
</feature>
<dbReference type="Proteomes" id="UP000663844">
    <property type="component" value="Unassembled WGS sequence"/>
</dbReference>
<sequence>MTDRLTSDMSFWLKFVRDSNLTVNNSTILKYSMSLADRFSTIE</sequence>
<name>A0A820QAV0_9BILA</name>
<protein>
    <submittedName>
        <fullName evidence="1">Uncharacterized protein</fullName>
    </submittedName>
</protein>
<dbReference type="EMBL" id="CAJOAZ010028291">
    <property type="protein sequence ID" value="CAF4416334.1"/>
    <property type="molecule type" value="Genomic_DNA"/>
</dbReference>